<evidence type="ECO:0000313" key="2">
    <source>
        <dbReference type="EMBL" id="PON63558.1"/>
    </source>
</evidence>
<comment type="caution">
    <text evidence="2">The sequence shown here is derived from an EMBL/GenBank/DDBJ whole genome shotgun (WGS) entry which is preliminary data.</text>
</comment>
<organism evidence="2 3">
    <name type="scientific">Parasponia andersonii</name>
    <name type="common">Sponia andersonii</name>
    <dbReference type="NCBI Taxonomy" id="3476"/>
    <lineage>
        <taxon>Eukaryota</taxon>
        <taxon>Viridiplantae</taxon>
        <taxon>Streptophyta</taxon>
        <taxon>Embryophyta</taxon>
        <taxon>Tracheophyta</taxon>
        <taxon>Spermatophyta</taxon>
        <taxon>Magnoliopsida</taxon>
        <taxon>eudicotyledons</taxon>
        <taxon>Gunneridae</taxon>
        <taxon>Pentapetalae</taxon>
        <taxon>rosids</taxon>
        <taxon>fabids</taxon>
        <taxon>Rosales</taxon>
        <taxon>Cannabaceae</taxon>
        <taxon>Parasponia</taxon>
    </lineage>
</organism>
<accession>A0A2P5CR71</accession>
<name>A0A2P5CR71_PARAD</name>
<reference evidence="3" key="1">
    <citation type="submission" date="2016-06" db="EMBL/GenBank/DDBJ databases">
        <title>Parallel loss of symbiosis genes in relatives of nitrogen-fixing non-legume Parasponia.</title>
        <authorList>
            <person name="Van Velzen R."/>
            <person name="Holmer R."/>
            <person name="Bu F."/>
            <person name="Rutten L."/>
            <person name="Van Zeijl A."/>
            <person name="Liu W."/>
            <person name="Santuari L."/>
            <person name="Cao Q."/>
            <person name="Sharma T."/>
            <person name="Shen D."/>
            <person name="Roswanjaya Y."/>
            <person name="Wardhani T."/>
            <person name="Kalhor M.S."/>
            <person name="Jansen J."/>
            <person name="Van den Hoogen J."/>
            <person name="Gungor B."/>
            <person name="Hartog M."/>
            <person name="Hontelez J."/>
            <person name="Verver J."/>
            <person name="Yang W.-C."/>
            <person name="Schijlen E."/>
            <person name="Repin R."/>
            <person name="Schilthuizen M."/>
            <person name="Schranz E."/>
            <person name="Heidstra R."/>
            <person name="Miyata K."/>
            <person name="Fedorova E."/>
            <person name="Kohlen W."/>
            <person name="Bisseling T."/>
            <person name="Smit S."/>
            <person name="Geurts R."/>
        </authorList>
    </citation>
    <scope>NUCLEOTIDE SEQUENCE [LARGE SCALE GENOMIC DNA]</scope>
    <source>
        <strain evidence="3">cv. WU1-14</strain>
    </source>
</reference>
<dbReference type="EMBL" id="JXTB01000103">
    <property type="protein sequence ID" value="PON63558.1"/>
    <property type="molecule type" value="Genomic_DNA"/>
</dbReference>
<proteinExistence type="predicted"/>
<sequence length="77" mass="8576">MARESERTAREGRERASGGDWQERAGKMSAVGERERAGESVGERDNDGGEIERTDSTSLREFRPGDVGLSLEDYEEI</sequence>
<feature type="compositionally biased region" description="Basic and acidic residues" evidence="1">
    <location>
        <begin position="1"/>
        <end position="64"/>
    </location>
</feature>
<gene>
    <name evidence="2" type="ORF">PanWU01x14_130320</name>
</gene>
<dbReference type="AlphaFoldDB" id="A0A2P5CR71"/>
<feature type="region of interest" description="Disordered" evidence="1">
    <location>
        <begin position="1"/>
        <end position="77"/>
    </location>
</feature>
<dbReference type="Proteomes" id="UP000237105">
    <property type="component" value="Unassembled WGS sequence"/>
</dbReference>
<protein>
    <submittedName>
        <fullName evidence="2">Uncharacterized protein</fullName>
    </submittedName>
</protein>
<evidence type="ECO:0000256" key="1">
    <source>
        <dbReference type="SAM" id="MobiDB-lite"/>
    </source>
</evidence>
<keyword evidence="3" id="KW-1185">Reference proteome</keyword>
<evidence type="ECO:0000313" key="3">
    <source>
        <dbReference type="Proteomes" id="UP000237105"/>
    </source>
</evidence>